<evidence type="ECO:0000313" key="2">
    <source>
        <dbReference type="Proteomes" id="UP000510645"/>
    </source>
</evidence>
<sequence length="85" mass="10019">MVGVINKEVKVAFSVEKADYGFYVVRYNLNDNLEGIKDTISYKRIDTNESDSKRNRVIFSNQSDAEREVIQSYNQVFNYIQEKRK</sequence>
<reference evidence="1 2" key="1">
    <citation type="submission" date="2020-05" db="EMBL/GenBank/DDBJ databases">
        <title>Genomics and ecology of novel Flavobacterium phages from the Baltic Sea.</title>
        <authorList>
            <person name="Hoetzinger M."/>
            <person name="Nilsson E."/>
            <person name="Holmfeldt K."/>
        </authorList>
    </citation>
    <scope>NUCLEOTIDE SEQUENCE [LARGE SCALE GENOMIC DNA]</scope>
</reference>
<protein>
    <submittedName>
        <fullName evidence="1">Uncharacterized protein</fullName>
    </submittedName>
</protein>
<keyword evidence="2" id="KW-1185">Reference proteome</keyword>
<organism evidence="1 2">
    <name type="scientific">Flavobacterium phage vB_FspP_elemoA_7-9A</name>
    <dbReference type="NCBI Taxonomy" id="2743781"/>
    <lineage>
        <taxon>Viruses</taxon>
        <taxon>Duplodnaviria</taxon>
        <taxon>Heunggongvirae</taxon>
        <taxon>Uroviricota</taxon>
        <taxon>Caudoviricetes</taxon>
        <taxon>Elemovirus</taxon>
        <taxon>Elemovirus elemoA</taxon>
    </lineage>
</organism>
<dbReference type="EMBL" id="MT497017">
    <property type="protein sequence ID" value="QLF85218.1"/>
    <property type="molecule type" value="Genomic_DNA"/>
</dbReference>
<accession>A0A7D5JMU8</accession>
<gene>
    <name evidence="1" type="ORF">elemo79Aphanotate_24</name>
</gene>
<name>A0A7D5JMU8_9CAUD</name>
<evidence type="ECO:0000313" key="1">
    <source>
        <dbReference type="EMBL" id="QLF85218.1"/>
    </source>
</evidence>
<dbReference type="Proteomes" id="UP000510645">
    <property type="component" value="Segment"/>
</dbReference>
<proteinExistence type="predicted"/>